<organism evidence="12 13">
    <name type="scientific">Dicaeum eximium</name>
    <dbReference type="NCBI Taxonomy" id="667154"/>
    <lineage>
        <taxon>Eukaryota</taxon>
        <taxon>Metazoa</taxon>
        <taxon>Chordata</taxon>
        <taxon>Craniata</taxon>
        <taxon>Vertebrata</taxon>
        <taxon>Euteleostomi</taxon>
        <taxon>Archelosauria</taxon>
        <taxon>Archosauria</taxon>
        <taxon>Dinosauria</taxon>
        <taxon>Saurischia</taxon>
        <taxon>Theropoda</taxon>
        <taxon>Coelurosauria</taxon>
        <taxon>Aves</taxon>
        <taxon>Neognathae</taxon>
        <taxon>Neoaves</taxon>
        <taxon>Telluraves</taxon>
        <taxon>Australaves</taxon>
        <taxon>Passeriformes</taxon>
        <taxon>Passeroidea</taxon>
        <taxon>Dicaeidae</taxon>
        <taxon>Dicaeum</taxon>
    </lineage>
</organism>
<feature type="transmembrane region" description="Helical" evidence="10">
    <location>
        <begin position="1138"/>
        <end position="1154"/>
    </location>
</feature>
<feature type="transmembrane region" description="Helical" evidence="10">
    <location>
        <begin position="1105"/>
        <end position="1126"/>
    </location>
</feature>
<feature type="transmembrane region" description="Helical" evidence="10">
    <location>
        <begin position="32"/>
        <end position="49"/>
    </location>
</feature>
<dbReference type="Pfam" id="PF23321">
    <property type="entry name" value="R1_ABCA1"/>
    <property type="match status" value="1"/>
</dbReference>
<comment type="caution">
    <text evidence="12">The sequence shown here is derived from an EMBL/GenBank/DDBJ whole genome shotgun (WGS) entry which is preliminary data.</text>
</comment>
<feature type="non-terminal residue" evidence="12">
    <location>
        <position position="1646"/>
    </location>
</feature>
<evidence type="ECO:0000256" key="6">
    <source>
        <dbReference type="ARBA" id="ARBA00022741"/>
    </source>
</evidence>
<feature type="transmembrane region" description="Helical" evidence="10">
    <location>
        <begin position="1166"/>
        <end position="1186"/>
    </location>
</feature>
<feature type="transmembrane region" description="Helical" evidence="10">
    <location>
        <begin position="297"/>
        <end position="317"/>
    </location>
</feature>
<keyword evidence="4 10" id="KW-0812">Transmembrane</keyword>
<dbReference type="InterPro" id="IPR027417">
    <property type="entry name" value="P-loop_NTPase"/>
</dbReference>
<evidence type="ECO:0000256" key="5">
    <source>
        <dbReference type="ARBA" id="ARBA00022737"/>
    </source>
</evidence>
<comment type="similarity">
    <text evidence="2">Belongs to the ABC transporter superfamily. ABCA family.</text>
</comment>
<evidence type="ECO:0000256" key="4">
    <source>
        <dbReference type="ARBA" id="ARBA00022692"/>
    </source>
</evidence>
<dbReference type="GO" id="GO:0140359">
    <property type="term" value="F:ABC-type transporter activity"/>
    <property type="evidence" value="ECO:0007669"/>
    <property type="project" value="InterPro"/>
</dbReference>
<dbReference type="FunFam" id="3.40.50.300:FF:000436">
    <property type="entry name" value="ATP binding cassette subfamily A member 9"/>
    <property type="match status" value="1"/>
</dbReference>
<evidence type="ECO:0000256" key="1">
    <source>
        <dbReference type="ARBA" id="ARBA00004141"/>
    </source>
</evidence>
<dbReference type="PROSITE" id="PS50893">
    <property type="entry name" value="ABC_TRANSPORTER_2"/>
    <property type="match status" value="2"/>
</dbReference>
<dbReference type="Pfam" id="PF00005">
    <property type="entry name" value="ABC_tran"/>
    <property type="match status" value="2"/>
</dbReference>
<evidence type="ECO:0000313" key="12">
    <source>
        <dbReference type="EMBL" id="NXH41546.1"/>
    </source>
</evidence>
<feature type="transmembrane region" description="Helical" evidence="10">
    <location>
        <begin position="1067"/>
        <end position="1093"/>
    </location>
</feature>
<evidence type="ECO:0000256" key="8">
    <source>
        <dbReference type="ARBA" id="ARBA00022989"/>
    </source>
</evidence>
<keyword evidence="6" id="KW-0547">Nucleotide-binding</keyword>
<evidence type="ECO:0000256" key="9">
    <source>
        <dbReference type="ARBA" id="ARBA00023136"/>
    </source>
</evidence>
<dbReference type="InterPro" id="IPR026082">
    <property type="entry name" value="ABCA"/>
</dbReference>
<dbReference type="SMART" id="SM00382">
    <property type="entry name" value="AAA"/>
    <property type="match status" value="2"/>
</dbReference>
<dbReference type="GO" id="GO:0005319">
    <property type="term" value="F:lipid transporter activity"/>
    <property type="evidence" value="ECO:0007669"/>
    <property type="project" value="TreeGrafter"/>
</dbReference>
<dbReference type="EMBL" id="VWZP01003406">
    <property type="protein sequence ID" value="NXH41546.1"/>
    <property type="molecule type" value="Genomic_DNA"/>
</dbReference>
<feature type="transmembrane region" description="Helical" evidence="10">
    <location>
        <begin position="219"/>
        <end position="239"/>
    </location>
</feature>
<gene>
    <name evidence="12" type="primary">Abca9_1</name>
    <name evidence="12" type="ORF">DICEXI_R08217</name>
</gene>
<dbReference type="PROSITE" id="PS00211">
    <property type="entry name" value="ABC_TRANSPORTER_1"/>
    <property type="match status" value="1"/>
</dbReference>
<dbReference type="FunFam" id="3.40.50.300:FF:000335">
    <property type="entry name" value="ATP binding cassette subfamily A member 5"/>
    <property type="match status" value="1"/>
</dbReference>
<dbReference type="InterPro" id="IPR013525">
    <property type="entry name" value="ABC2_TM"/>
</dbReference>
<proteinExistence type="inferred from homology"/>
<dbReference type="Gene3D" id="3.40.50.300">
    <property type="entry name" value="P-loop containing nucleotide triphosphate hydrolases"/>
    <property type="match status" value="2"/>
</dbReference>
<dbReference type="GO" id="GO:0005886">
    <property type="term" value="C:plasma membrane"/>
    <property type="evidence" value="ECO:0007669"/>
    <property type="project" value="UniProtKB-ARBA"/>
</dbReference>
<dbReference type="PANTHER" id="PTHR19229:SF274">
    <property type="entry name" value="ABC-TYPE ORGANIC ANION TRANSPORTER ABCA8"/>
    <property type="match status" value="1"/>
</dbReference>
<sequence length="1646" mass="185140">QKNISVFQQTKILLWKNVVIKWRMKMQSFQEWILSLLFLPVVFIVSSFMTQMQYPEVPYGHLGHLDDPAFNATGVTVTFTPATATTRHIMSKVASSSVMTGIKVEELDDERAMEKAWISNEEIIGVVFKDNFSYHLRFPITHVVMPNEVIGYVDTCYDFSWSNCKSPRYWYKGFLSLQSSIDAAIIEMVANHSVWEEMESIGGIRMRSQSMLFSISLEYSYFMMIIVMCFLPFMYFLSRNVTREKKQLKVLMKTMGLQDIAFWLSWSLLYSLYVLIFSCLLAALVVEEPFYTSSFPAVSLLFFLYGLACIHLVFMLCSLLRTSKLASSVGFLIIFIFGFLSLAVLIEDVPEPLMWVLGLMCPFAFNTGIAKIFHLEKYGIGFSFSNLMEEAYFLFSTYILLVFDSVLYMLLALYFDKILPGKYGIPDPPLFFLKASYWMRSRRGSTRDVPRAAANPEQLLGDDVEPVPPEFLGKEAISLHNIKKVYKKKDKKTEALRGLSLNIYEGQITALLGHSGAGKTTLLNVLSGLSFPSEAGSATIYNYKLSEMGDREEIRAMVGICPQFNAQFEVLTVKENLKTFAEIKGIKSKEVEREVQNILELLNISNIQDTQAEKLSGGQKRKLSIGIAMLGKPQVLLLDEPTAGLDPLSRHQVWSLLREQRPGRAILFSTQFMDEADILADRKAFISHGRLKCVGSSLFLKKKWGICYHLRIHVSESCDLENLTSLVKGYIPNATFSGHTQYELRYKLPLENVHKFPDLFSGLDNCSEQGIINYGVSMTTLEDVFLRLEGEATANQEDEPGPGEEWGAAGPGCPEEARPRSLLLSDTGTASVQGLALWRQQVCAVARVHFLKLKSSVKNLRSILLLYVVFLLPLVLQVCVIAGWQNVSAWQLSPARYFLPLGRRSYLETTTLLVYNHTGTGIDDFIHALQSQDLTVEIAKEENITEELEHNGAIKPGALTLFSCSLKSYRFTVLCHLEAINCFPVLVNIISNSLLRSLNSTRHIQVWSHPFFSLLNTGYWDYFMPIYLIYMLLLFPGFPPHFAMGYTQDCKVGARAQLRISGLFPSAYWFGQALVDIPFCWILLFSMFGLQFAMSNKISGNAGTFFLLVTGMLGYGISLVLLIYLISFTSPKGWSSDLWSFILIVVSTWLNNVCRVDHLDHLATLYALSLLVPVYPLVGFGIDFVINSQRCHHLSASCGGRQGEAVDVATSVFQPYIHSVVFILLLRFLELKYGKAVLRQDPVFRISPRKESSQQHPKELEEEDEDVRAEREAVKNAVVAPSQEEKSVIIVSNLCKEYKIKQAGSLFKKKKKKMKTATKNLSFCVKKGEVLGLLGPNGAGKSTAIKMITGETPLTAGQVLMKRGAGGGCQPQEQGPAFLGYCPQENPLWLELTPQQHLRLYAAVKGLRQQDAAAAVHRIVNALQLQDYLNKKVRKLPAGITRKLCVALSLLGTPSVLLLDEPSTGMDPNGQRCVWKTIRDALETMESGAILTTHYMEEAEAVCDRVAILVAGQLRCIGSIQYLKNKFGKGYLLEIKVKDPESADVLHAEVLRIFPGAARQERFPSLLVYKVPMKDALPLSLSFSKLEEAKRSCSLEEYSFSLNTLTQATLSCPFQVFLELSREQEKDNFDLTLDGTFDWKQLQQED</sequence>
<keyword evidence="3" id="KW-0813">Transport</keyword>
<comment type="subcellular location">
    <subcellularLocation>
        <location evidence="1">Membrane</location>
        <topology evidence="1">Multi-pass membrane protein</topology>
    </subcellularLocation>
</comment>
<protein>
    <submittedName>
        <fullName evidence="12">ABCA9 protein</fullName>
    </submittedName>
</protein>
<reference evidence="12 13" key="1">
    <citation type="submission" date="2019-09" db="EMBL/GenBank/DDBJ databases">
        <title>Bird 10,000 Genomes (B10K) Project - Family phase.</title>
        <authorList>
            <person name="Zhang G."/>
        </authorList>
    </citation>
    <scope>NUCLEOTIDE SEQUENCE [LARGE SCALE GENOMIC DNA]</scope>
    <source>
        <strain evidence="12">B10K-DU-001-34</strain>
        <tissue evidence="12">Muscle</tissue>
    </source>
</reference>
<feature type="transmembrane region" description="Helical" evidence="10">
    <location>
        <begin position="391"/>
        <end position="415"/>
    </location>
</feature>
<feature type="non-terminal residue" evidence="12">
    <location>
        <position position="1"/>
    </location>
</feature>
<evidence type="ECO:0000256" key="2">
    <source>
        <dbReference type="ARBA" id="ARBA00008869"/>
    </source>
</evidence>
<evidence type="ECO:0000256" key="10">
    <source>
        <dbReference type="SAM" id="Phobius"/>
    </source>
</evidence>
<dbReference type="InterPro" id="IPR017871">
    <property type="entry name" value="ABC_transporter-like_CS"/>
</dbReference>
<dbReference type="PANTHER" id="PTHR19229">
    <property type="entry name" value="ATP-BINDING CASSETTE TRANSPORTER SUBFAMILY A ABCA"/>
    <property type="match status" value="1"/>
</dbReference>
<feature type="transmembrane region" description="Helical" evidence="10">
    <location>
        <begin position="329"/>
        <end position="346"/>
    </location>
</feature>
<feature type="domain" description="ABC transporter" evidence="11">
    <location>
        <begin position="477"/>
        <end position="713"/>
    </location>
</feature>
<dbReference type="InterPro" id="IPR003439">
    <property type="entry name" value="ABC_transporter-like_ATP-bd"/>
</dbReference>
<evidence type="ECO:0000256" key="7">
    <source>
        <dbReference type="ARBA" id="ARBA00022840"/>
    </source>
</evidence>
<evidence type="ECO:0000259" key="11">
    <source>
        <dbReference type="PROSITE" id="PS50893"/>
    </source>
</evidence>
<keyword evidence="8 10" id="KW-1133">Transmembrane helix</keyword>
<name>A0A7K9JV79_9PASE</name>
<evidence type="ECO:0000313" key="13">
    <source>
        <dbReference type="Proteomes" id="UP000523279"/>
    </source>
</evidence>
<dbReference type="GO" id="GO:0005524">
    <property type="term" value="F:ATP binding"/>
    <property type="evidence" value="ECO:0007669"/>
    <property type="project" value="UniProtKB-KW"/>
</dbReference>
<keyword evidence="13" id="KW-1185">Reference proteome</keyword>
<feature type="transmembrane region" description="Helical" evidence="10">
    <location>
        <begin position="864"/>
        <end position="884"/>
    </location>
</feature>
<dbReference type="Proteomes" id="UP000523279">
    <property type="component" value="Unassembled WGS sequence"/>
</dbReference>
<feature type="transmembrane region" description="Helical" evidence="10">
    <location>
        <begin position="260"/>
        <end position="285"/>
    </location>
</feature>
<accession>A0A7K9JV79</accession>
<feature type="transmembrane region" description="Helical" evidence="10">
    <location>
        <begin position="1019"/>
        <end position="1038"/>
    </location>
</feature>
<keyword evidence="7" id="KW-0067">ATP-binding</keyword>
<feature type="transmembrane region" description="Helical" evidence="10">
    <location>
        <begin position="352"/>
        <end position="370"/>
    </location>
</feature>
<dbReference type="SUPFAM" id="SSF52540">
    <property type="entry name" value="P-loop containing nucleoside triphosphate hydrolases"/>
    <property type="match status" value="2"/>
</dbReference>
<evidence type="ECO:0000256" key="3">
    <source>
        <dbReference type="ARBA" id="ARBA00022448"/>
    </source>
</evidence>
<feature type="domain" description="ABC transporter" evidence="11">
    <location>
        <begin position="1301"/>
        <end position="1536"/>
    </location>
</feature>
<dbReference type="InterPro" id="IPR003593">
    <property type="entry name" value="AAA+_ATPase"/>
</dbReference>
<keyword evidence="5" id="KW-0677">Repeat</keyword>
<dbReference type="InterPro" id="IPR056264">
    <property type="entry name" value="R2_ABCA1-4-like"/>
</dbReference>
<dbReference type="Pfam" id="PF12698">
    <property type="entry name" value="ABC2_membrane_3"/>
    <property type="match status" value="1"/>
</dbReference>
<keyword evidence="9 10" id="KW-0472">Membrane</keyword>
<dbReference type="CDD" id="cd03263">
    <property type="entry name" value="ABC_subfamily_A"/>
    <property type="match status" value="2"/>
</dbReference>
<dbReference type="GO" id="GO:0016887">
    <property type="term" value="F:ATP hydrolysis activity"/>
    <property type="evidence" value="ECO:0007669"/>
    <property type="project" value="InterPro"/>
</dbReference>